<keyword evidence="2" id="KW-0479">Metal-binding</keyword>
<feature type="region of interest" description="Disordered" evidence="7">
    <location>
        <begin position="1195"/>
        <end position="1221"/>
    </location>
</feature>
<comment type="caution">
    <text evidence="9">The sequence shown here is derived from an EMBL/GenBank/DDBJ whole genome shotgun (WGS) entry which is preliminary data.</text>
</comment>
<feature type="region of interest" description="Disordered" evidence="7">
    <location>
        <begin position="931"/>
        <end position="1061"/>
    </location>
</feature>
<dbReference type="GO" id="GO:0008270">
    <property type="term" value="F:zinc ion binding"/>
    <property type="evidence" value="ECO:0007669"/>
    <property type="project" value="UniProtKB-KW"/>
</dbReference>
<dbReference type="EMBL" id="JBJXBP010000007">
    <property type="protein sequence ID" value="KAL3821086.1"/>
    <property type="molecule type" value="Genomic_DNA"/>
</dbReference>
<dbReference type="InterPro" id="IPR013083">
    <property type="entry name" value="Znf_RING/FYVE/PHD"/>
</dbReference>
<feature type="compositionally biased region" description="Polar residues" evidence="7">
    <location>
        <begin position="1041"/>
        <end position="1053"/>
    </location>
</feature>
<keyword evidence="10" id="KW-1185">Reference proteome</keyword>
<evidence type="ECO:0000313" key="10">
    <source>
        <dbReference type="Proteomes" id="UP001634393"/>
    </source>
</evidence>
<dbReference type="SMART" id="SM00249">
    <property type="entry name" value="PHD"/>
    <property type="match status" value="3"/>
</dbReference>
<dbReference type="PANTHER" id="PTHR46235:SF3">
    <property type="entry name" value="PHD FINGER-CONTAINING PROTEIN DDB_G0268158"/>
    <property type="match status" value="1"/>
</dbReference>
<name>A0ABD3S9H6_9LAMI</name>
<evidence type="ECO:0000256" key="1">
    <source>
        <dbReference type="ARBA" id="ARBA00004123"/>
    </source>
</evidence>
<evidence type="ECO:0000256" key="3">
    <source>
        <dbReference type="ARBA" id="ARBA00022737"/>
    </source>
</evidence>
<gene>
    <name evidence="9" type="ORF">ACJIZ3_006991</name>
</gene>
<dbReference type="GO" id="GO:0006338">
    <property type="term" value="P:chromatin remodeling"/>
    <property type="evidence" value="ECO:0007669"/>
    <property type="project" value="UniProtKB-ARBA"/>
</dbReference>
<keyword evidence="4" id="KW-0863">Zinc-finger</keyword>
<sequence>MASSDDEGETVPSNVSEYEFTLGNDEPVSFAELPVEWNKGGTPDGKLQKVFLRGKTDNGLQKLYKQVIAWKFDLSCKKPEISVLSIEDYWIKLLKPRKAFEVIIRTILITVSFLHHVKWNPERPRKALWDHLTKTFSMFESRPSENDLVDHMSLIREAVERDTTLAKSKLLMTFLEEKPRKRKAFNEDLNPPFIVDDGTGDEDKKSDKIGKSGDDESDDVDDCFDSVCAICDNGGHIYLCEGRCMRSFHGTPEDGEESFCESLGFTQEEVEALRSADYYCKNCEHKQHQCFSCGELGSSDESSGAEVFRCVNGACGHFYHPDCVAKLLHPGDEAAAEEHRQKIAAGEQFACPVHRCHACKELLEMKSNSDEHIAICRRCPRAYHRKCLPRDIAFEEDVLAGRATIERAWPGLIPNRILIYCLKHKINPHIKTPARNHIKFPGPQLKNKQNLPIESSKKDLLKDRRYALEDTSRKRSSSKPSKGVEKVSPSTKQGDLPRKRVEKLRTQVFSDKQKVSLNRSSVGNSNVSSSAEGKISLGNKLYATFYPDSETVKPSPGERVRSEPEKTQKVMPTTKRISNSVTLDADATERILTLMKAVSSSITLEDIKGKHNAPSTHAQSSKFAADNITLGKVEGSVQAVRAALKTLDNGGNVQDAKAVCGNDLLIQVMKWKEKLKVYLAPFLYGMRYTSFGRHFTKMDKLKEIADMLRWYIQDGDMIVDFCCGSNDFSCFMKKKLDEMGKKNCSYKNYDILQAKNDFSFERRDWMRVRRDELPDGSQLIMGLNPPFGVNASLANKFINKALEFKPKLLILIVPRETQRLDEKEHSKYDLIWENDQMLMGKSFYLPGSVDVNDKQIEDWNVNAPVLYLWSNGDWTPKHKAIAEQHGHLPGAQKNYALEESHPVMHVSNNSENCHKLDEPFPIQVEDRHPDVQENQEHESMVIPSHQEGLPPDNSGIKRDSNHGQWNNHSESNSKDFGGKRKKKRKRKDKDMKDTSSGKRSMSVHPSPKVADGSSLDTHSSKHHERQSHVHDVRDEYHQFDSRNFPTHPSYSQNGDDENPVDDLVRKYSLDFKDPNPSLTSSQAYSPTHPAIGFMTSTDRSMGRPGERTQGNSYRPYTGEMDQRYGRDPTFQSHVNILGREEPNSWSHRTDYLSSSSGPMYPSPYAQLNPSANTSAMQRYAPRLDELNYPPMNNTFSGPHVPDTRGIYHPPVPRPGSQVGSLGFAPGPYNPYAPHNSSGWLYD</sequence>
<evidence type="ECO:0000259" key="8">
    <source>
        <dbReference type="SMART" id="SM00249"/>
    </source>
</evidence>
<proteinExistence type="predicted"/>
<dbReference type="InterPro" id="IPR055197">
    <property type="entry name" value="PHDvar_NSD"/>
</dbReference>
<evidence type="ECO:0000256" key="7">
    <source>
        <dbReference type="SAM" id="MobiDB-lite"/>
    </source>
</evidence>
<feature type="region of interest" description="Disordered" evidence="7">
    <location>
        <begin position="433"/>
        <end position="456"/>
    </location>
</feature>
<feature type="compositionally biased region" description="Basic and acidic residues" evidence="7">
    <location>
        <begin position="556"/>
        <end position="568"/>
    </location>
</feature>
<feature type="region of interest" description="Disordered" evidence="7">
    <location>
        <begin position="468"/>
        <end position="507"/>
    </location>
</feature>
<feature type="domain" description="Zinc finger PHD-type" evidence="8">
    <location>
        <begin position="227"/>
        <end position="284"/>
    </location>
</feature>
<organism evidence="9 10">
    <name type="scientific">Penstemon smallii</name>
    <dbReference type="NCBI Taxonomy" id="265156"/>
    <lineage>
        <taxon>Eukaryota</taxon>
        <taxon>Viridiplantae</taxon>
        <taxon>Streptophyta</taxon>
        <taxon>Embryophyta</taxon>
        <taxon>Tracheophyta</taxon>
        <taxon>Spermatophyta</taxon>
        <taxon>Magnoliopsida</taxon>
        <taxon>eudicotyledons</taxon>
        <taxon>Gunneridae</taxon>
        <taxon>Pentapetalae</taxon>
        <taxon>asterids</taxon>
        <taxon>lamiids</taxon>
        <taxon>Lamiales</taxon>
        <taxon>Plantaginaceae</taxon>
        <taxon>Cheloneae</taxon>
        <taxon>Penstemon</taxon>
    </lineage>
</organism>
<dbReference type="InterPro" id="IPR058939">
    <property type="entry name" value="Mtase_EDM2"/>
</dbReference>
<dbReference type="CDD" id="cd15566">
    <property type="entry name" value="PHD3_NSD"/>
    <property type="match status" value="1"/>
</dbReference>
<dbReference type="Gene3D" id="3.30.40.10">
    <property type="entry name" value="Zinc/RING finger domain, C3HC4 (zinc finger)"/>
    <property type="match status" value="2"/>
</dbReference>
<dbReference type="AlphaFoldDB" id="A0ABD3S9H6"/>
<dbReference type="Pfam" id="PF23004">
    <property type="entry name" value="PHDvar_NSD"/>
    <property type="match status" value="1"/>
</dbReference>
<evidence type="ECO:0000256" key="6">
    <source>
        <dbReference type="ARBA" id="ARBA00023242"/>
    </source>
</evidence>
<feature type="compositionally biased region" description="Basic and acidic residues" evidence="7">
    <location>
        <begin position="201"/>
        <end position="214"/>
    </location>
</feature>
<feature type="region of interest" description="Disordered" evidence="7">
    <location>
        <begin position="548"/>
        <end position="573"/>
    </location>
</feature>
<protein>
    <recommendedName>
        <fullName evidence="8">Zinc finger PHD-type domain-containing protein</fullName>
    </recommendedName>
</protein>
<dbReference type="InterPro" id="IPR001965">
    <property type="entry name" value="Znf_PHD"/>
</dbReference>
<feature type="domain" description="Zinc finger PHD-type" evidence="8">
    <location>
        <begin position="356"/>
        <end position="425"/>
    </location>
</feature>
<accession>A0ABD3S9H6</accession>
<dbReference type="Pfam" id="PF26055">
    <property type="entry name" value="Mtase_EDM2"/>
    <property type="match status" value="1"/>
</dbReference>
<keyword evidence="6" id="KW-0539">Nucleus</keyword>
<feature type="domain" description="Zinc finger PHD-type" evidence="8">
    <location>
        <begin position="289"/>
        <end position="355"/>
    </location>
</feature>
<feature type="region of interest" description="Disordered" evidence="7">
    <location>
        <begin position="191"/>
        <end position="219"/>
    </location>
</feature>
<feature type="compositionally biased region" description="Basic and acidic residues" evidence="7">
    <location>
        <begin position="1026"/>
        <end position="1040"/>
    </location>
</feature>
<feature type="compositionally biased region" description="Basic and acidic residues" evidence="7">
    <location>
        <begin position="495"/>
        <end position="505"/>
    </location>
</feature>
<evidence type="ECO:0000256" key="2">
    <source>
        <dbReference type="ARBA" id="ARBA00022723"/>
    </source>
</evidence>
<evidence type="ECO:0000256" key="4">
    <source>
        <dbReference type="ARBA" id="ARBA00022771"/>
    </source>
</evidence>
<dbReference type="Proteomes" id="UP001634393">
    <property type="component" value="Unassembled WGS sequence"/>
</dbReference>
<dbReference type="GO" id="GO:0005634">
    <property type="term" value="C:nucleus"/>
    <property type="evidence" value="ECO:0007669"/>
    <property type="project" value="UniProtKB-SubCell"/>
</dbReference>
<feature type="region of interest" description="Disordered" evidence="7">
    <location>
        <begin position="1095"/>
        <end position="1126"/>
    </location>
</feature>
<evidence type="ECO:0000313" key="9">
    <source>
        <dbReference type="EMBL" id="KAL3821086.1"/>
    </source>
</evidence>
<evidence type="ECO:0000256" key="5">
    <source>
        <dbReference type="ARBA" id="ARBA00022833"/>
    </source>
</evidence>
<dbReference type="Pfam" id="PF12047">
    <property type="entry name" value="DNMT1-RFD"/>
    <property type="match status" value="1"/>
</dbReference>
<dbReference type="InterPro" id="IPR055198">
    <property type="entry name" value="NSD_PHD"/>
</dbReference>
<keyword evidence="3" id="KW-0677">Repeat</keyword>
<dbReference type="InterPro" id="IPR022702">
    <property type="entry name" value="Cytosine_MeTrfase1_RFD"/>
</dbReference>
<dbReference type="Pfam" id="PF22908">
    <property type="entry name" value="PHD_NSD"/>
    <property type="match status" value="1"/>
</dbReference>
<keyword evidence="5" id="KW-0862">Zinc</keyword>
<comment type="subcellular location">
    <subcellularLocation>
        <location evidence="1">Nucleus</location>
    </subcellularLocation>
</comment>
<dbReference type="CDD" id="cd15565">
    <property type="entry name" value="PHD2_NSD"/>
    <property type="match status" value="1"/>
</dbReference>
<reference evidence="9 10" key="1">
    <citation type="submission" date="2024-12" db="EMBL/GenBank/DDBJ databases">
        <title>The unique morphological basis and parallel evolutionary history of personate flowers in Penstemon.</title>
        <authorList>
            <person name="Depatie T.H."/>
            <person name="Wessinger C.A."/>
        </authorList>
    </citation>
    <scope>NUCLEOTIDE SEQUENCE [LARGE SCALE GENOMIC DNA]</scope>
    <source>
        <strain evidence="9">WTNN_2</strain>
        <tissue evidence="9">Leaf</tissue>
    </source>
</reference>
<dbReference type="PANTHER" id="PTHR46235">
    <property type="entry name" value="PHD FINGER-CONTAINING PROTEIN DDB_G0268158"/>
    <property type="match status" value="1"/>
</dbReference>